<accession>A0A4R2TG20</accession>
<evidence type="ECO:0000313" key="2">
    <source>
        <dbReference type="Proteomes" id="UP000295504"/>
    </source>
</evidence>
<organism evidence="1 2">
    <name type="scientific">Serpentinicella alkaliphila</name>
    <dbReference type="NCBI Taxonomy" id="1734049"/>
    <lineage>
        <taxon>Bacteria</taxon>
        <taxon>Bacillati</taxon>
        <taxon>Bacillota</taxon>
        <taxon>Clostridia</taxon>
        <taxon>Peptostreptococcales</taxon>
        <taxon>Natronincolaceae</taxon>
        <taxon>Serpentinicella</taxon>
    </lineage>
</organism>
<dbReference type="Proteomes" id="UP000295504">
    <property type="component" value="Unassembled WGS sequence"/>
</dbReference>
<name>A0A4R2TG20_9FIRM</name>
<proteinExistence type="predicted"/>
<dbReference type="EMBL" id="SLYC01000016">
    <property type="protein sequence ID" value="TCQ02358.1"/>
    <property type="molecule type" value="Genomic_DNA"/>
</dbReference>
<dbReference type="RefSeq" id="WP_165913677.1">
    <property type="nucleotide sequence ID" value="NZ_CP058648.1"/>
</dbReference>
<protein>
    <submittedName>
        <fullName evidence="1">Uncharacterized protein</fullName>
    </submittedName>
</protein>
<dbReference type="AlphaFoldDB" id="A0A4R2TG20"/>
<sequence>MHPSPEDIVHCPENSPNTEIEEPYFVLQIHNLWLPWIAEDDINECYPKRRTFRERIKSLLNKFF</sequence>
<gene>
    <name evidence="1" type="ORF">EDD79_10163</name>
</gene>
<reference evidence="1 2" key="1">
    <citation type="submission" date="2019-03" db="EMBL/GenBank/DDBJ databases">
        <title>Genomic Encyclopedia of Type Strains, Phase IV (KMG-IV): sequencing the most valuable type-strain genomes for metagenomic binning, comparative biology and taxonomic classification.</title>
        <authorList>
            <person name="Goeker M."/>
        </authorList>
    </citation>
    <scope>NUCLEOTIDE SEQUENCE [LARGE SCALE GENOMIC DNA]</scope>
    <source>
        <strain evidence="1 2">DSM 100013</strain>
    </source>
</reference>
<keyword evidence="2" id="KW-1185">Reference proteome</keyword>
<comment type="caution">
    <text evidence="1">The sequence shown here is derived from an EMBL/GenBank/DDBJ whole genome shotgun (WGS) entry which is preliminary data.</text>
</comment>
<evidence type="ECO:0000313" key="1">
    <source>
        <dbReference type="EMBL" id="TCQ02358.1"/>
    </source>
</evidence>